<organism evidence="3">
    <name type="scientific">Arundo donax</name>
    <name type="common">Giant reed</name>
    <name type="synonym">Donax arundinaceus</name>
    <dbReference type="NCBI Taxonomy" id="35708"/>
    <lineage>
        <taxon>Eukaryota</taxon>
        <taxon>Viridiplantae</taxon>
        <taxon>Streptophyta</taxon>
        <taxon>Embryophyta</taxon>
        <taxon>Tracheophyta</taxon>
        <taxon>Spermatophyta</taxon>
        <taxon>Magnoliopsida</taxon>
        <taxon>Liliopsida</taxon>
        <taxon>Poales</taxon>
        <taxon>Poaceae</taxon>
        <taxon>PACMAD clade</taxon>
        <taxon>Arundinoideae</taxon>
        <taxon>Arundineae</taxon>
        <taxon>Arundo</taxon>
    </lineage>
</organism>
<dbReference type="EMBL" id="GBRH01212725">
    <property type="protein sequence ID" value="JAD85170.1"/>
    <property type="molecule type" value="Transcribed_RNA"/>
</dbReference>
<name>A0A0A9DHS2_ARUDO</name>
<reference evidence="3" key="2">
    <citation type="journal article" date="2015" name="Data Brief">
        <title>Shoot transcriptome of the giant reed, Arundo donax.</title>
        <authorList>
            <person name="Barrero R.A."/>
            <person name="Guerrero F.D."/>
            <person name="Moolhuijzen P."/>
            <person name="Goolsby J.A."/>
            <person name="Tidwell J."/>
            <person name="Bellgard S.E."/>
            <person name="Bellgard M.I."/>
        </authorList>
    </citation>
    <scope>NUCLEOTIDE SEQUENCE</scope>
    <source>
        <tissue evidence="3">Shoot tissue taken approximately 20 cm above the soil surface</tissue>
    </source>
</reference>
<evidence type="ECO:0000256" key="2">
    <source>
        <dbReference type="SAM" id="SignalP"/>
    </source>
</evidence>
<feature type="region of interest" description="Disordered" evidence="1">
    <location>
        <begin position="325"/>
        <end position="424"/>
    </location>
</feature>
<keyword evidence="2" id="KW-0732">Signal</keyword>
<feature type="compositionally biased region" description="Low complexity" evidence="1">
    <location>
        <begin position="325"/>
        <end position="347"/>
    </location>
</feature>
<feature type="signal peptide" evidence="2">
    <location>
        <begin position="1"/>
        <end position="22"/>
    </location>
</feature>
<evidence type="ECO:0000256" key="1">
    <source>
        <dbReference type="SAM" id="MobiDB-lite"/>
    </source>
</evidence>
<feature type="compositionally biased region" description="Low complexity" evidence="1">
    <location>
        <begin position="358"/>
        <end position="412"/>
    </location>
</feature>
<protein>
    <submittedName>
        <fullName evidence="3">Uncharacterized protein</fullName>
    </submittedName>
</protein>
<dbReference type="AlphaFoldDB" id="A0A0A9DHS2"/>
<accession>A0A0A9DHS2</accession>
<reference evidence="3" key="1">
    <citation type="submission" date="2014-09" db="EMBL/GenBank/DDBJ databases">
        <authorList>
            <person name="Magalhaes I.L.F."/>
            <person name="Oliveira U."/>
            <person name="Santos F.R."/>
            <person name="Vidigal T.H.D.A."/>
            <person name="Brescovit A.D."/>
            <person name="Santos A.J."/>
        </authorList>
    </citation>
    <scope>NUCLEOTIDE SEQUENCE</scope>
    <source>
        <tissue evidence="3">Shoot tissue taken approximately 20 cm above the soil surface</tissue>
    </source>
</reference>
<feature type="region of interest" description="Disordered" evidence="1">
    <location>
        <begin position="157"/>
        <end position="204"/>
    </location>
</feature>
<proteinExistence type="predicted"/>
<feature type="chain" id="PRO_5002061346" evidence="2">
    <location>
        <begin position="23"/>
        <end position="424"/>
    </location>
</feature>
<evidence type="ECO:0000313" key="3">
    <source>
        <dbReference type="EMBL" id="JAD85170.1"/>
    </source>
</evidence>
<sequence length="424" mass="44813">MPWKMLLSLLLPSFFTTRLASGTLVSASFSRFLTCSEDMIFLRPELLSARCISVDSKNRFAAGEVFSSSGLNSCSTWDTLRSSWTKRFRLRCTDTMAQSASAAISCASGDLAARRTVTSSGMNPASPMAFLGSSDTWHRRCAALRAQCCRVLSPLRRRKRTRSRKPAAMSRSVEPGHEKQSASMARSPTSRAFEERGELGSSAWTRDSTAPSWITASLTELSTVAMAARSSIAWICAASSVALCESDTSTGTAPASATMYFLISSTPARLLSTRHAAHTSSPPLARWSVQTLSNAATPPCAATAHALSEFSVSLQSTCAARSLAAGPAPASRTRITGATTPPTTRSPLCASDPAITETASRASSRTRASGHSSSATRTPTPSATSDATTRTHFSSSRSTSLSAAAASLRISAPPTRSLAKRSRT</sequence>
<feature type="compositionally biased region" description="Polar residues" evidence="1">
    <location>
        <begin position="181"/>
        <end position="190"/>
    </location>
</feature>